<reference evidence="1" key="1">
    <citation type="submission" date="2022-10" db="EMBL/GenBank/DDBJ databases">
        <title>The WGS of Solirubrobacter sp. CPCC 204708.</title>
        <authorList>
            <person name="Jiang Z."/>
        </authorList>
    </citation>
    <scope>NUCLEOTIDE SEQUENCE</scope>
    <source>
        <strain evidence="1">CPCC 204708</strain>
    </source>
</reference>
<name>A0ABT4RQD8_9ACTN</name>
<comment type="caution">
    <text evidence="1">The sequence shown here is derived from an EMBL/GenBank/DDBJ whole genome shotgun (WGS) entry which is preliminary data.</text>
</comment>
<proteinExistence type="predicted"/>
<dbReference type="RefSeq" id="WP_202958231.1">
    <property type="nucleotide sequence ID" value="NZ_JAPCID010000045.1"/>
</dbReference>
<dbReference type="Proteomes" id="UP001147700">
    <property type="component" value="Unassembled WGS sequence"/>
</dbReference>
<dbReference type="EMBL" id="JAPCID010000045">
    <property type="protein sequence ID" value="MDA0140782.1"/>
    <property type="molecule type" value="Genomic_DNA"/>
</dbReference>
<keyword evidence="2" id="KW-1185">Reference proteome</keyword>
<evidence type="ECO:0000313" key="2">
    <source>
        <dbReference type="Proteomes" id="UP001147700"/>
    </source>
</evidence>
<protein>
    <submittedName>
        <fullName evidence="1">Uncharacterized protein</fullName>
    </submittedName>
</protein>
<organism evidence="1 2">
    <name type="scientific">Solirubrobacter deserti</name>
    <dbReference type="NCBI Taxonomy" id="2282478"/>
    <lineage>
        <taxon>Bacteria</taxon>
        <taxon>Bacillati</taxon>
        <taxon>Actinomycetota</taxon>
        <taxon>Thermoleophilia</taxon>
        <taxon>Solirubrobacterales</taxon>
        <taxon>Solirubrobacteraceae</taxon>
        <taxon>Solirubrobacter</taxon>
    </lineage>
</organism>
<gene>
    <name evidence="1" type="ORF">OJ962_25015</name>
</gene>
<evidence type="ECO:0000313" key="1">
    <source>
        <dbReference type="EMBL" id="MDA0140782.1"/>
    </source>
</evidence>
<sequence length="138" mass="15368">MLDQAYALRGLSRDEVLSRAPDAVVEDGVRYERLRPVARVRAASLWPGFFYFDGDRQVMLYAGAPEDVDPDALAAALGPGAHELRSRAGKRAVLYVWPERGVAFSEEDGAVDFLEVFAPTTLADYSERIYEDPGQFIR</sequence>
<accession>A0ABT4RQD8</accession>